<keyword evidence="10" id="KW-1185">Reference proteome</keyword>
<keyword evidence="6 7" id="KW-0472">Membrane</keyword>
<comment type="subcellular location">
    <subcellularLocation>
        <location evidence="1">Cell membrane</location>
        <topology evidence="1">Multi-pass membrane protein</topology>
    </subcellularLocation>
</comment>
<feature type="transmembrane region" description="Helical" evidence="7">
    <location>
        <begin position="189"/>
        <end position="209"/>
    </location>
</feature>
<evidence type="ECO:0000313" key="9">
    <source>
        <dbReference type="EMBL" id="REG08646.1"/>
    </source>
</evidence>
<evidence type="ECO:0000313" key="10">
    <source>
        <dbReference type="Proteomes" id="UP000256388"/>
    </source>
</evidence>
<dbReference type="Gene3D" id="1.10.3730.20">
    <property type="match status" value="1"/>
</dbReference>
<comment type="similarity">
    <text evidence="2">Belongs to the EamA transporter family.</text>
</comment>
<feature type="transmembrane region" description="Helical" evidence="7">
    <location>
        <begin position="252"/>
        <end position="269"/>
    </location>
</feature>
<comment type="caution">
    <text evidence="9">The sequence shown here is derived from an EMBL/GenBank/DDBJ whole genome shotgun (WGS) entry which is preliminary data.</text>
</comment>
<evidence type="ECO:0000256" key="1">
    <source>
        <dbReference type="ARBA" id="ARBA00004651"/>
    </source>
</evidence>
<keyword evidence="4 7" id="KW-0812">Transmembrane</keyword>
<evidence type="ECO:0000259" key="8">
    <source>
        <dbReference type="Pfam" id="PF00892"/>
    </source>
</evidence>
<feature type="transmembrane region" description="Helical" evidence="7">
    <location>
        <begin position="162"/>
        <end position="182"/>
    </location>
</feature>
<feature type="transmembrane region" description="Helical" evidence="7">
    <location>
        <begin position="12"/>
        <end position="32"/>
    </location>
</feature>
<feature type="transmembrane region" description="Helical" evidence="7">
    <location>
        <begin position="99"/>
        <end position="118"/>
    </location>
</feature>
<dbReference type="AlphaFoldDB" id="A0A347ZP13"/>
<dbReference type="EMBL" id="QUMS01000002">
    <property type="protein sequence ID" value="REG08646.1"/>
    <property type="molecule type" value="Genomic_DNA"/>
</dbReference>
<evidence type="ECO:0000256" key="5">
    <source>
        <dbReference type="ARBA" id="ARBA00022989"/>
    </source>
</evidence>
<dbReference type="GO" id="GO:0005886">
    <property type="term" value="C:plasma membrane"/>
    <property type="evidence" value="ECO:0007669"/>
    <property type="project" value="UniProtKB-SubCell"/>
</dbReference>
<dbReference type="Pfam" id="PF00892">
    <property type="entry name" value="EamA"/>
    <property type="match status" value="2"/>
</dbReference>
<gene>
    <name evidence="9" type="ORF">DFR64_2018</name>
</gene>
<organism evidence="9 10">
    <name type="scientific">Pelolinea submarina</name>
    <dbReference type="NCBI Taxonomy" id="913107"/>
    <lineage>
        <taxon>Bacteria</taxon>
        <taxon>Bacillati</taxon>
        <taxon>Chloroflexota</taxon>
        <taxon>Anaerolineae</taxon>
        <taxon>Anaerolineales</taxon>
        <taxon>Anaerolineaceae</taxon>
        <taxon>Pelolinea</taxon>
    </lineage>
</organism>
<feature type="domain" description="EamA" evidence="8">
    <location>
        <begin position="12"/>
        <end position="142"/>
    </location>
</feature>
<dbReference type="InterPro" id="IPR050638">
    <property type="entry name" value="AA-Vitamin_Transporters"/>
</dbReference>
<evidence type="ECO:0000256" key="7">
    <source>
        <dbReference type="SAM" id="Phobius"/>
    </source>
</evidence>
<reference evidence="9 10" key="1">
    <citation type="submission" date="2018-08" db="EMBL/GenBank/DDBJ databases">
        <title>Genomic Encyclopedia of Type Strains, Phase IV (KMG-IV): sequencing the most valuable type-strain genomes for metagenomic binning, comparative biology and taxonomic classification.</title>
        <authorList>
            <person name="Goeker M."/>
        </authorList>
    </citation>
    <scope>NUCLEOTIDE SEQUENCE [LARGE SCALE GENOMIC DNA]</scope>
    <source>
        <strain evidence="9 10">DSM 23923</strain>
    </source>
</reference>
<dbReference type="PANTHER" id="PTHR32322">
    <property type="entry name" value="INNER MEMBRANE TRANSPORTER"/>
    <property type="match status" value="1"/>
</dbReference>
<evidence type="ECO:0000256" key="2">
    <source>
        <dbReference type="ARBA" id="ARBA00007362"/>
    </source>
</evidence>
<feature type="transmembrane region" description="Helical" evidence="7">
    <location>
        <begin position="221"/>
        <end position="240"/>
    </location>
</feature>
<feature type="transmembrane region" description="Helical" evidence="7">
    <location>
        <begin position="275"/>
        <end position="293"/>
    </location>
</feature>
<dbReference type="InterPro" id="IPR037185">
    <property type="entry name" value="EmrE-like"/>
</dbReference>
<evidence type="ECO:0000256" key="3">
    <source>
        <dbReference type="ARBA" id="ARBA00022475"/>
    </source>
</evidence>
<dbReference type="PANTHER" id="PTHR32322:SF18">
    <property type="entry name" value="S-ADENOSYLMETHIONINE_S-ADENOSYLHOMOCYSTEINE TRANSPORTER"/>
    <property type="match status" value="1"/>
</dbReference>
<feature type="transmembrane region" description="Helical" evidence="7">
    <location>
        <begin position="38"/>
        <end position="58"/>
    </location>
</feature>
<dbReference type="Proteomes" id="UP000256388">
    <property type="component" value="Unassembled WGS sequence"/>
</dbReference>
<feature type="domain" description="EamA" evidence="8">
    <location>
        <begin position="158"/>
        <end position="293"/>
    </location>
</feature>
<dbReference type="SUPFAM" id="SSF103481">
    <property type="entry name" value="Multidrug resistance efflux transporter EmrE"/>
    <property type="match status" value="2"/>
</dbReference>
<evidence type="ECO:0000256" key="4">
    <source>
        <dbReference type="ARBA" id="ARBA00022692"/>
    </source>
</evidence>
<dbReference type="InterPro" id="IPR000620">
    <property type="entry name" value="EamA_dom"/>
</dbReference>
<proteinExistence type="inferred from homology"/>
<evidence type="ECO:0000256" key="6">
    <source>
        <dbReference type="ARBA" id="ARBA00023136"/>
    </source>
</evidence>
<protein>
    <submittedName>
        <fullName evidence="9">Drug/metabolite transporter (DMT)-like permease</fullName>
    </submittedName>
</protein>
<feature type="transmembrane region" description="Helical" evidence="7">
    <location>
        <begin position="70"/>
        <end position="87"/>
    </location>
</feature>
<dbReference type="OrthoDB" id="155707at2"/>
<feature type="transmembrane region" description="Helical" evidence="7">
    <location>
        <begin position="125"/>
        <end position="142"/>
    </location>
</feature>
<dbReference type="RefSeq" id="WP_116225295.1">
    <property type="nucleotide sequence ID" value="NZ_AP018437.1"/>
</dbReference>
<keyword evidence="5 7" id="KW-1133">Transmembrane helix</keyword>
<name>A0A347ZP13_9CHLR</name>
<sequence>MPNKNKTLSAQIKLVAAIAVWGGSFISTKIALEVISPVSVMWLRFLIGAIILGGFAYKNEDWRITSWREVLDYAVLGFLGITINQWLQSTGMVTSEAATTAWILASSPVMMALLGWLFLKEKLNLYSAGGILLAGLGVIMVVSKGDLRAAFSGGFGKPGDILILMSAPIWAVYSILSCPVLERHSPTKVTFYTFLFGWLFSNLFFVFGAEWTPLNHIPLSVWLNMLYLGAFCSAFSFMFYNNSLQILPTSQVAVFLNLEPLVATLVAAAVLDERIVPATLLGGAMILAGVWLVDRNSTSALPNEAFPE</sequence>
<keyword evidence="3" id="KW-1003">Cell membrane</keyword>
<accession>A0A347ZP13</accession>